<feature type="transmembrane region" description="Helical" evidence="5">
    <location>
        <begin position="165"/>
        <end position="187"/>
    </location>
</feature>
<feature type="transmembrane region" description="Helical" evidence="5">
    <location>
        <begin position="87"/>
        <end position="113"/>
    </location>
</feature>
<dbReference type="GO" id="GO:0016020">
    <property type="term" value="C:membrane"/>
    <property type="evidence" value="ECO:0007669"/>
    <property type="project" value="UniProtKB-SubCell"/>
</dbReference>
<comment type="subcellular location">
    <subcellularLocation>
        <location evidence="1">Membrane</location>
        <topology evidence="1">Multi-pass membrane protein</topology>
    </subcellularLocation>
</comment>
<dbReference type="EMBL" id="UINC01016453">
    <property type="protein sequence ID" value="SVA68490.1"/>
    <property type="molecule type" value="Genomic_DNA"/>
</dbReference>
<dbReference type="Pfam" id="PF00361">
    <property type="entry name" value="Proton_antipo_M"/>
    <property type="match status" value="1"/>
</dbReference>
<evidence type="ECO:0000313" key="7">
    <source>
        <dbReference type="EMBL" id="SVA68490.1"/>
    </source>
</evidence>
<dbReference type="InterPro" id="IPR001750">
    <property type="entry name" value="ND/Mrp_TM"/>
</dbReference>
<dbReference type="AlphaFoldDB" id="A0A381XV37"/>
<evidence type="ECO:0000259" key="6">
    <source>
        <dbReference type="Pfam" id="PF00361"/>
    </source>
</evidence>
<protein>
    <recommendedName>
        <fullName evidence="6">NADH:quinone oxidoreductase/Mrp antiporter transmembrane domain-containing protein</fullName>
    </recommendedName>
</protein>
<keyword evidence="4 5" id="KW-0472">Membrane</keyword>
<feature type="domain" description="NADH:quinone oxidoreductase/Mrp antiporter transmembrane" evidence="6">
    <location>
        <begin position="1"/>
        <end position="139"/>
    </location>
</feature>
<feature type="transmembrane region" description="Helical" evidence="5">
    <location>
        <begin position="18"/>
        <end position="37"/>
    </location>
</feature>
<evidence type="ECO:0000256" key="3">
    <source>
        <dbReference type="ARBA" id="ARBA00022989"/>
    </source>
</evidence>
<reference evidence="7" key="1">
    <citation type="submission" date="2018-05" db="EMBL/GenBank/DDBJ databases">
        <authorList>
            <person name="Lanie J.A."/>
            <person name="Ng W.-L."/>
            <person name="Kazmierczak K.M."/>
            <person name="Andrzejewski T.M."/>
            <person name="Davidsen T.M."/>
            <person name="Wayne K.J."/>
            <person name="Tettelin H."/>
            <person name="Glass J.I."/>
            <person name="Rusch D."/>
            <person name="Podicherti R."/>
            <person name="Tsui H.-C.T."/>
            <person name="Winkler M.E."/>
        </authorList>
    </citation>
    <scope>NUCLEOTIDE SEQUENCE</scope>
</reference>
<keyword evidence="3 5" id="KW-1133">Transmembrane helix</keyword>
<evidence type="ECO:0000256" key="1">
    <source>
        <dbReference type="ARBA" id="ARBA00004141"/>
    </source>
</evidence>
<feature type="non-terminal residue" evidence="7">
    <location>
        <position position="1"/>
    </location>
</feature>
<accession>A0A381XV37</accession>
<evidence type="ECO:0000256" key="4">
    <source>
        <dbReference type="ARBA" id="ARBA00023136"/>
    </source>
</evidence>
<gene>
    <name evidence="7" type="ORF">METZ01_LOCUS121344</name>
</gene>
<sequence>TMTVGNLVAIQQQNIKRLLAYSSIAHAGYILMGVPVLSQDGVYAIIFYIIVYLFMQLGAFFLAIVVSNKYGTEAIEEYSGIGWKSPYLGFFMAVFMFSLTGIPPTAGFIGKMYLFAALINGGSQFYWLAIIGVLNSVISLYYYMRVVKVMYFQGEREKDLYVPGGMSMAILFATAIPSIYFGVRWSFLADWVSSSLKFFVAGF</sequence>
<feature type="transmembrane region" description="Helical" evidence="5">
    <location>
        <begin position="43"/>
        <end position="66"/>
    </location>
</feature>
<organism evidence="7">
    <name type="scientific">marine metagenome</name>
    <dbReference type="NCBI Taxonomy" id="408172"/>
    <lineage>
        <taxon>unclassified sequences</taxon>
        <taxon>metagenomes</taxon>
        <taxon>ecological metagenomes</taxon>
    </lineage>
</organism>
<feature type="transmembrane region" description="Helical" evidence="5">
    <location>
        <begin position="125"/>
        <end position="144"/>
    </location>
</feature>
<evidence type="ECO:0000256" key="2">
    <source>
        <dbReference type="ARBA" id="ARBA00022692"/>
    </source>
</evidence>
<evidence type="ECO:0000256" key="5">
    <source>
        <dbReference type="SAM" id="Phobius"/>
    </source>
</evidence>
<name>A0A381XV37_9ZZZZ</name>
<keyword evidence="2 5" id="KW-0812">Transmembrane</keyword>
<proteinExistence type="predicted"/>
<dbReference type="PANTHER" id="PTHR22773">
    <property type="entry name" value="NADH DEHYDROGENASE"/>
    <property type="match status" value="1"/>
</dbReference>